<reference evidence="9" key="2">
    <citation type="submission" date="2019-07" db="EMBL/GenBank/DDBJ databases">
        <authorList>
            <person name="Yang Y."/>
            <person name="Bocs S."/>
            <person name="Baudouin L."/>
        </authorList>
    </citation>
    <scope>NUCLEOTIDE SEQUENCE</scope>
    <source>
        <tissue evidence="9">Spear leaf of Hainan Tall coconut</tissue>
    </source>
</reference>
<keyword evidence="6" id="KW-0804">Transcription</keyword>
<sequence length="589" mass="65353">MENDVFNASLQTTDHNQMDIDAVASDIFSGPFIQSGMIDYDGHEQMICGNIVYPTLPEEVTNNPYITNHGAISNHASRGNASFEDSIGKTGRQIGASASATSLAYLLSGSHSLLEDLTCSGVSSALPLDEIRSLSSRACCDTFGPQDVASFSRSKIDDSMNGKLGYSWNCEETQDHRVRSSRTSTVHPSYHVQGCSEPGWDSNASTITSDHLPSSCVPNNELSLTLGSYRTSMMNMLNVPDQCSELSCSELTQVISRDSENPDASELRDSFRVFSSSQNVRVGIALGLAQTFTAGEELSLYRHNSSPFYFPCALLGSRYLRVGQQILTEIASYAKLDDLLSGIKGEARMSFSSSCSNERGIISVGCDEFPLSSGGTESQGHMDRLKRLETEKEKSQLLVMLQMIDCRYNQCLDQIQNVMSAFNKATESVTPQLHARFALHTISVIYKNLRERIGSRILLIGQRLSSKCTKEQEKTLESSLIQKQWTWQKMRKDQQSWRPQRGLPEKSVSVLRAWMFQNFLHPYPKDDEKHLLALKSGLTRSQVERILNLLFGEGPFPHELHVAVLGTMEFGGIMGCNDPFSKWGKSFGE</sequence>
<gene>
    <name evidence="9" type="ORF">COCNU_14G003200</name>
</gene>
<dbReference type="Proteomes" id="UP000797356">
    <property type="component" value="Chromosome 14"/>
</dbReference>
<evidence type="ECO:0000256" key="1">
    <source>
        <dbReference type="ARBA" id="ARBA00004123"/>
    </source>
</evidence>
<dbReference type="InterPro" id="IPR009057">
    <property type="entry name" value="Homeodomain-like_sf"/>
</dbReference>
<comment type="caution">
    <text evidence="9">The sequence shown here is derived from an EMBL/GenBank/DDBJ whole genome shotgun (WGS) entry which is preliminary data.</text>
</comment>
<keyword evidence="7" id="KW-0539">Nucleus</keyword>
<keyword evidence="3" id="KW-0805">Transcription regulation</keyword>
<dbReference type="Pfam" id="PF07526">
    <property type="entry name" value="POX"/>
    <property type="match status" value="1"/>
</dbReference>
<name>A0A8K0IUA7_COCNU</name>
<evidence type="ECO:0000313" key="10">
    <source>
        <dbReference type="Proteomes" id="UP000797356"/>
    </source>
</evidence>
<dbReference type="InterPro" id="IPR006563">
    <property type="entry name" value="POX_dom"/>
</dbReference>
<protein>
    <submittedName>
        <fullName evidence="9">Homeobox protein ATH1</fullName>
    </submittedName>
</protein>
<evidence type="ECO:0000256" key="3">
    <source>
        <dbReference type="ARBA" id="ARBA00023015"/>
    </source>
</evidence>
<evidence type="ECO:0000256" key="7">
    <source>
        <dbReference type="ARBA" id="ARBA00023242"/>
    </source>
</evidence>
<dbReference type="AlphaFoldDB" id="A0A8K0IUA7"/>
<dbReference type="GO" id="GO:0006355">
    <property type="term" value="P:regulation of DNA-templated transcription"/>
    <property type="evidence" value="ECO:0007669"/>
    <property type="project" value="InterPro"/>
</dbReference>
<evidence type="ECO:0000313" key="9">
    <source>
        <dbReference type="EMBL" id="KAG1367852.1"/>
    </source>
</evidence>
<dbReference type="InterPro" id="IPR050224">
    <property type="entry name" value="TALE_homeobox"/>
</dbReference>
<dbReference type="CDD" id="cd00086">
    <property type="entry name" value="homeodomain"/>
    <property type="match status" value="1"/>
</dbReference>
<dbReference type="SUPFAM" id="SSF46689">
    <property type="entry name" value="Homeodomain-like"/>
    <property type="match status" value="1"/>
</dbReference>
<proteinExistence type="inferred from homology"/>
<evidence type="ECO:0000256" key="4">
    <source>
        <dbReference type="ARBA" id="ARBA00023125"/>
    </source>
</evidence>
<dbReference type="Pfam" id="PF05920">
    <property type="entry name" value="Homeobox_KN"/>
    <property type="match status" value="1"/>
</dbReference>
<feature type="domain" description="POX" evidence="8">
    <location>
        <begin position="308"/>
        <end position="455"/>
    </location>
</feature>
<dbReference type="OrthoDB" id="10056939at2759"/>
<evidence type="ECO:0000256" key="2">
    <source>
        <dbReference type="ARBA" id="ARBA00006454"/>
    </source>
</evidence>
<accession>A0A8K0IUA7</accession>
<dbReference type="SMART" id="SM00574">
    <property type="entry name" value="POX"/>
    <property type="match status" value="1"/>
</dbReference>
<dbReference type="PANTHER" id="PTHR11850">
    <property type="entry name" value="HOMEOBOX PROTEIN TRANSCRIPTION FACTORS"/>
    <property type="match status" value="1"/>
</dbReference>
<keyword evidence="4 9" id="KW-0238">DNA-binding</keyword>
<evidence type="ECO:0000259" key="8">
    <source>
        <dbReference type="SMART" id="SM00574"/>
    </source>
</evidence>
<dbReference type="GO" id="GO:0003677">
    <property type="term" value="F:DNA binding"/>
    <property type="evidence" value="ECO:0007669"/>
    <property type="project" value="UniProtKB-KW"/>
</dbReference>
<keyword evidence="10" id="KW-1185">Reference proteome</keyword>
<keyword evidence="5 9" id="KW-0371">Homeobox</keyword>
<comment type="subcellular location">
    <subcellularLocation>
        <location evidence="1">Nucleus</location>
    </subcellularLocation>
</comment>
<dbReference type="Gene3D" id="1.10.10.60">
    <property type="entry name" value="Homeodomain-like"/>
    <property type="match status" value="1"/>
</dbReference>
<dbReference type="InterPro" id="IPR001356">
    <property type="entry name" value="HD"/>
</dbReference>
<dbReference type="GO" id="GO:0005634">
    <property type="term" value="C:nucleus"/>
    <property type="evidence" value="ECO:0007669"/>
    <property type="project" value="UniProtKB-SubCell"/>
</dbReference>
<dbReference type="InterPro" id="IPR008422">
    <property type="entry name" value="KN_HD"/>
</dbReference>
<evidence type="ECO:0000256" key="5">
    <source>
        <dbReference type="ARBA" id="ARBA00023155"/>
    </source>
</evidence>
<dbReference type="EMBL" id="CM017885">
    <property type="protein sequence ID" value="KAG1367852.1"/>
    <property type="molecule type" value="Genomic_DNA"/>
</dbReference>
<organism evidence="9 10">
    <name type="scientific">Cocos nucifera</name>
    <name type="common">Coconut palm</name>
    <dbReference type="NCBI Taxonomy" id="13894"/>
    <lineage>
        <taxon>Eukaryota</taxon>
        <taxon>Viridiplantae</taxon>
        <taxon>Streptophyta</taxon>
        <taxon>Embryophyta</taxon>
        <taxon>Tracheophyta</taxon>
        <taxon>Spermatophyta</taxon>
        <taxon>Magnoliopsida</taxon>
        <taxon>Liliopsida</taxon>
        <taxon>Arecaceae</taxon>
        <taxon>Arecoideae</taxon>
        <taxon>Cocoseae</taxon>
        <taxon>Attaleinae</taxon>
        <taxon>Cocos</taxon>
    </lineage>
</organism>
<reference evidence="9" key="1">
    <citation type="journal article" date="2017" name="Gigascience">
        <title>The genome draft of coconut (Cocos nucifera).</title>
        <authorList>
            <person name="Xiao Y."/>
            <person name="Xu P."/>
            <person name="Fan H."/>
            <person name="Baudouin L."/>
            <person name="Xia W."/>
            <person name="Bocs S."/>
            <person name="Xu J."/>
            <person name="Li Q."/>
            <person name="Guo A."/>
            <person name="Zhou L."/>
            <person name="Li J."/>
            <person name="Wu Y."/>
            <person name="Ma Z."/>
            <person name="Armero A."/>
            <person name="Issali A.E."/>
            <person name="Liu N."/>
            <person name="Peng M."/>
            <person name="Yang Y."/>
        </authorList>
    </citation>
    <scope>NUCLEOTIDE SEQUENCE</scope>
    <source>
        <tissue evidence="9">Spear leaf of Hainan Tall coconut</tissue>
    </source>
</reference>
<evidence type="ECO:0000256" key="6">
    <source>
        <dbReference type="ARBA" id="ARBA00023163"/>
    </source>
</evidence>
<comment type="similarity">
    <text evidence="2">Belongs to the TALE/BELL homeobox family.</text>
</comment>